<dbReference type="EMBL" id="WKFB01000680">
    <property type="protein sequence ID" value="KAF6718817.1"/>
    <property type="molecule type" value="Genomic_DNA"/>
</dbReference>
<dbReference type="Proteomes" id="UP000646548">
    <property type="component" value="Unassembled WGS sequence"/>
</dbReference>
<proteinExistence type="predicted"/>
<feature type="region of interest" description="Disordered" evidence="1">
    <location>
        <begin position="53"/>
        <end position="103"/>
    </location>
</feature>
<dbReference type="AlphaFoldDB" id="A0A834F5F7"/>
<feature type="region of interest" description="Disordered" evidence="1">
    <location>
        <begin position="1"/>
        <end position="22"/>
    </location>
</feature>
<evidence type="ECO:0000313" key="3">
    <source>
        <dbReference type="Proteomes" id="UP000646548"/>
    </source>
</evidence>
<organism evidence="2 3">
    <name type="scientific">Oryzias melastigma</name>
    <name type="common">Marine medaka</name>
    <dbReference type="NCBI Taxonomy" id="30732"/>
    <lineage>
        <taxon>Eukaryota</taxon>
        <taxon>Metazoa</taxon>
        <taxon>Chordata</taxon>
        <taxon>Craniata</taxon>
        <taxon>Vertebrata</taxon>
        <taxon>Euteleostomi</taxon>
        <taxon>Actinopterygii</taxon>
        <taxon>Neopterygii</taxon>
        <taxon>Teleostei</taxon>
        <taxon>Neoteleostei</taxon>
        <taxon>Acanthomorphata</taxon>
        <taxon>Ovalentaria</taxon>
        <taxon>Atherinomorphae</taxon>
        <taxon>Beloniformes</taxon>
        <taxon>Adrianichthyidae</taxon>
        <taxon>Oryziinae</taxon>
        <taxon>Oryzias</taxon>
    </lineage>
</organism>
<comment type="caution">
    <text evidence="2">The sequence shown here is derived from an EMBL/GenBank/DDBJ whole genome shotgun (WGS) entry which is preliminary data.</text>
</comment>
<gene>
    <name evidence="2" type="ORF">FQA47_000645</name>
</gene>
<accession>A0A834F5F7</accession>
<sequence length="103" mass="11346">MRVDPHLKGSAAANQLSREETRLSGRTGLLTCAARLVWTSHDPVLLKLRVKVTTPHPPSPAARLGAPPLSGKSHRNSRGHLRRRRGKSLRVRYRTGSKSHMGS</sequence>
<reference evidence="2" key="1">
    <citation type="journal article" name="BMC Genomics">
        <title>Long-read sequencing and de novo genome assembly of marine medaka (Oryzias melastigma).</title>
        <authorList>
            <person name="Liang P."/>
            <person name="Saqib H.S.A."/>
            <person name="Ni X."/>
            <person name="Shen Y."/>
        </authorList>
    </citation>
    <scope>NUCLEOTIDE SEQUENCE</scope>
    <source>
        <strain evidence="2">Bigg-433</strain>
    </source>
</reference>
<feature type="compositionally biased region" description="Basic residues" evidence="1">
    <location>
        <begin position="72"/>
        <end position="97"/>
    </location>
</feature>
<evidence type="ECO:0000256" key="1">
    <source>
        <dbReference type="SAM" id="MobiDB-lite"/>
    </source>
</evidence>
<name>A0A834F5F7_ORYME</name>
<evidence type="ECO:0000313" key="2">
    <source>
        <dbReference type="EMBL" id="KAF6718817.1"/>
    </source>
</evidence>
<protein>
    <submittedName>
        <fullName evidence="2">Uncharacterized protein</fullName>
    </submittedName>
</protein>